<dbReference type="SUPFAM" id="SSF63829">
    <property type="entry name" value="Calcium-dependent phosphotriesterase"/>
    <property type="match status" value="1"/>
</dbReference>
<evidence type="ECO:0000256" key="1">
    <source>
        <dbReference type="SAM" id="SignalP"/>
    </source>
</evidence>
<keyword evidence="3" id="KW-1185">Reference proteome</keyword>
<reference evidence="2 3" key="1">
    <citation type="submission" date="2020-03" db="EMBL/GenBank/DDBJ databases">
        <title>Genomic Encyclopedia of Type Strains, Phase IV (KMG-IV): sequencing the most valuable type-strain genomes for metagenomic binning, comparative biology and taxonomic classification.</title>
        <authorList>
            <person name="Goeker M."/>
        </authorList>
    </citation>
    <scope>NUCLEOTIDE SEQUENCE [LARGE SCALE GENOMIC DNA]</scope>
    <source>
        <strain evidence="2 3">DSM 4736</strain>
    </source>
</reference>
<dbReference type="PANTHER" id="PTHR35399:SF4">
    <property type="entry name" value="MEMBRANE PROTEIN"/>
    <property type="match status" value="1"/>
</dbReference>
<evidence type="ECO:0008006" key="4">
    <source>
        <dbReference type="Google" id="ProtNLM"/>
    </source>
</evidence>
<dbReference type="Pfam" id="PF05787">
    <property type="entry name" value="PhoX"/>
    <property type="match status" value="1"/>
</dbReference>
<evidence type="ECO:0000313" key="3">
    <source>
        <dbReference type="Proteomes" id="UP000587415"/>
    </source>
</evidence>
<keyword evidence="1" id="KW-0732">Signal</keyword>
<protein>
    <recommendedName>
        <fullName evidence="4">Phosphatase</fullName>
    </recommendedName>
</protein>
<organism evidence="2 3">
    <name type="scientific">Brevundimonas alba</name>
    <dbReference type="NCBI Taxonomy" id="74314"/>
    <lineage>
        <taxon>Bacteria</taxon>
        <taxon>Pseudomonadati</taxon>
        <taxon>Pseudomonadota</taxon>
        <taxon>Alphaproteobacteria</taxon>
        <taxon>Caulobacterales</taxon>
        <taxon>Caulobacteraceae</taxon>
        <taxon>Brevundimonas</taxon>
    </lineage>
</organism>
<dbReference type="EMBL" id="JAATJM010000002">
    <property type="protein sequence ID" value="NJC42317.1"/>
    <property type="molecule type" value="Genomic_DNA"/>
</dbReference>
<dbReference type="PANTHER" id="PTHR35399">
    <property type="entry name" value="SLR8030 PROTEIN"/>
    <property type="match status" value="1"/>
</dbReference>
<dbReference type="RefSeq" id="WP_168048433.1">
    <property type="nucleotide sequence ID" value="NZ_JAATJM010000002.1"/>
</dbReference>
<name>A0A7X5YME7_9CAUL</name>
<dbReference type="InterPro" id="IPR008557">
    <property type="entry name" value="PhoX"/>
</dbReference>
<dbReference type="AlphaFoldDB" id="A0A7X5YME7"/>
<feature type="signal peptide" evidence="1">
    <location>
        <begin position="1"/>
        <end position="22"/>
    </location>
</feature>
<gene>
    <name evidence="2" type="ORF">GGQ87_002612</name>
</gene>
<comment type="caution">
    <text evidence="2">The sequence shown here is derived from an EMBL/GenBank/DDBJ whole genome shotgun (WGS) entry which is preliminary data.</text>
</comment>
<sequence>MRLQRRHLLTGSAAALAFSGFARNVEAQAAATEETYLNEVHGYGPLIQDPERFLDLPEGFTYQVISQTGDTMADGLYVPGQPDGMGCFDLGGGKVALVVNHELKGSSGLHRNLGPGGFHQERIGLLDPTKSYDTYKDGRVLPGGTTTLVYDLESRRTVRQHLSLAGTSTNCCGGRTPWGSWLTCEETELTPANGDVTKSHGFIFEVPAAATGLVDPVPLKAMGRFDHEAVCVDPRTGIVYLTEDKNDGLFYRFLPTTPGRLIDGGRLQAMALKGKPGGDTRNQDGAREWALGDWREVVWIDLEDVESPNADLRMRGHADGAALVARGEGIVWGDGELYMTATSGGPLKRGQILRYIPSADEGRRGEAHRPGRIQLFVESADERTLNMGDNIAVAPWGHLVVCEDNYSDVTKNHLKGVTPEGKLYTIARNVFSGNSEFAGACFSPDGQVLFVNVMYPGVTFAIRGPWTSVRT</sequence>
<dbReference type="InterPro" id="IPR006311">
    <property type="entry name" value="TAT_signal"/>
</dbReference>
<proteinExistence type="predicted"/>
<feature type="chain" id="PRO_5030527014" description="Phosphatase" evidence="1">
    <location>
        <begin position="23"/>
        <end position="471"/>
    </location>
</feature>
<dbReference type="Proteomes" id="UP000587415">
    <property type="component" value="Unassembled WGS sequence"/>
</dbReference>
<dbReference type="PROSITE" id="PS51318">
    <property type="entry name" value="TAT"/>
    <property type="match status" value="1"/>
</dbReference>
<evidence type="ECO:0000313" key="2">
    <source>
        <dbReference type="EMBL" id="NJC42317.1"/>
    </source>
</evidence>
<accession>A0A7X5YME7</accession>